<feature type="domain" description="Metallo-beta-lactamase" evidence="1">
    <location>
        <begin position="81"/>
        <end position="253"/>
    </location>
</feature>
<reference evidence="3" key="1">
    <citation type="submission" date="2017-03" db="EMBL/GenBank/DDBJ databases">
        <authorList>
            <person name="Sharma R."/>
            <person name="Thines M."/>
        </authorList>
    </citation>
    <scope>NUCLEOTIDE SEQUENCE [LARGE SCALE GENOMIC DNA]</scope>
</reference>
<dbReference type="EMBL" id="FWEW01000215">
    <property type="protein sequence ID" value="SLM34068.1"/>
    <property type="molecule type" value="Genomic_DNA"/>
</dbReference>
<protein>
    <submittedName>
        <fullName evidence="2">Beta-lactamase-like</fullName>
    </submittedName>
</protein>
<evidence type="ECO:0000313" key="2">
    <source>
        <dbReference type="EMBL" id="SLM34068.1"/>
    </source>
</evidence>
<dbReference type="SUPFAM" id="SSF56281">
    <property type="entry name" value="Metallo-hydrolase/oxidoreductase"/>
    <property type="match status" value="1"/>
</dbReference>
<dbReference type="PANTHER" id="PTHR36839">
    <property type="entry name" value="METALLO-BETA-LACTAMASE FAMILY PROTEIN (AFU_ORTHOLOGUE AFUA_5G12770)"/>
    <property type="match status" value="1"/>
</dbReference>
<dbReference type="PANTHER" id="PTHR36839:SF1">
    <property type="entry name" value="METALLO-BETA-LACTAMASE FAMILY PROTEIN (AFU_ORTHOLOGUE AFUA_5G12770)"/>
    <property type="match status" value="1"/>
</dbReference>
<evidence type="ECO:0000259" key="1">
    <source>
        <dbReference type="SMART" id="SM00849"/>
    </source>
</evidence>
<dbReference type="InterPro" id="IPR001279">
    <property type="entry name" value="Metallo-B-lactamas"/>
</dbReference>
<evidence type="ECO:0000313" key="3">
    <source>
        <dbReference type="Proteomes" id="UP000192927"/>
    </source>
</evidence>
<dbReference type="InterPro" id="IPR036866">
    <property type="entry name" value="RibonucZ/Hydroxyglut_hydro"/>
</dbReference>
<name>A0A1W5CT92_9LECA</name>
<dbReference type="AlphaFoldDB" id="A0A1W5CT92"/>
<sequence>MSAGLDLLICTACGTQFSETAGSTKQSCRICDDPRQFIPPSGQQFTTLREMQGGKYENKWEHDSVDKRVWSVHTEPKFAIGQRAFLIQTGKGNVLWDLITYLDDATVEKINSLGGIDAIVISHPHYYTTHLEWAWKFNCPVYLCIEDSKWLERPDVEDVRKMIHGATQTILEGVTAVKTGGHFDGSLVLHWGDKLFIADSLVTTPAALYHVDRLPGTVSYVFMYSPPNMIPLPPDEVLKIWRALRPYEFSTTHGAFMGMDVRDANVKKRILESAKIQIRHEGYQYHQLFEEQWP</sequence>
<proteinExistence type="predicted"/>
<dbReference type="Gene3D" id="3.60.15.10">
    <property type="entry name" value="Ribonuclease Z/Hydroxyacylglutathione hydrolase-like"/>
    <property type="match status" value="1"/>
</dbReference>
<dbReference type="Proteomes" id="UP000192927">
    <property type="component" value="Unassembled WGS sequence"/>
</dbReference>
<organism evidence="2 3">
    <name type="scientific">Lasallia pustulata</name>
    <dbReference type="NCBI Taxonomy" id="136370"/>
    <lineage>
        <taxon>Eukaryota</taxon>
        <taxon>Fungi</taxon>
        <taxon>Dikarya</taxon>
        <taxon>Ascomycota</taxon>
        <taxon>Pezizomycotina</taxon>
        <taxon>Lecanoromycetes</taxon>
        <taxon>OSLEUM clade</taxon>
        <taxon>Umbilicariomycetidae</taxon>
        <taxon>Umbilicariales</taxon>
        <taxon>Umbilicariaceae</taxon>
        <taxon>Lasallia</taxon>
    </lineage>
</organism>
<dbReference type="SMART" id="SM00849">
    <property type="entry name" value="Lactamase_B"/>
    <property type="match status" value="1"/>
</dbReference>
<keyword evidence="3" id="KW-1185">Reference proteome</keyword>
<accession>A0A1W5CT92</accession>